<dbReference type="EC" id="5.2.1.8" evidence="3 6"/>
<proteinExistence type="inferred from homology"/>
<gene>
    <name evidence="9" type="ORF">CYJ32_06370</name>
</gene>
<dbReference type="GO" id="GO:0003755">
    <property type="term" value="F:peptidyl-prolyl cis-trans isomerase activity"/>
    <property type="evidence" value="ECO:0007669"/>
    <property type="project" value="UniProtKB-KW"/>
</dbReference>
<evidence type="ECO:0000256" key="1">
    <source>
        <dbReference type="ARBA" id="ARBA00000971"/>
    </source>
</evidence>
<dbReference type="InterPro" id="IPR001179">
    <property type="entry name" value="PPIase_FKBP_dom"/>
</dbReference>
<evidence type="ECO:0000256" key="6">
    <source>
        <dbReference type="PROSITE-ProRule" id="PRU00277"/>
    </source>
</evidence>
<accession>A0A2I1M356</accession>
<name>A0A2I1M356_9BIFI</name>
<dbReference type="EMBL" id="PKGU01000004">
    <property type="protein sequence ID" value="PKZ14557.1"/>
    <property type="molecule type" value="Genomic_DNA"/>
</dbReference>
<dbReference type="SUPFAM" id="SSF54534">
    <property type="entry name" value="FKBP-like"/>
    <property type="match status" value="1"/>
</dbReference>
<comment type="similarity">
    <text evidence="2">Belongs to the FKBP-type PPIase family.</text>
</comment>
<comment type="catalytic activity">
    <reaction evidence="1 6">
        <text>[protein]-peptidylproline (omega=180) = [protein]-peptidylproline (omega=0)</text>
        <dbReference type="Rhea" id="RHEA:16237"/>
        <dbReference type="Rhea" id="RHEA-COMP:10747"/>
        <dbReference type="Rhea" id="RHEA-COMP:10748"/>
        <dbReference type="ChEBI" id="CHEBI:83833"/>
        <dbReference type="ChEBI" id="CHEBI:83834"/>
        <dbReference type="EC" id="5.2.1.8"/>
    </reaction>
</comment>
<evidence type="ECO:0000256" key="3">
    <source>
        <dbReference type="ARBA" id="ARBA00013194"/>
    </source>
</evidence>
<evidence type="ECO:0000256" key="7">
    <source>
        <dbReference type="SAM" id="SignalP"/>
    </source>
</evidence>
<dbReference type="InterPro" id="IPR046357">
    <property type="entry name" value="PPIase_dom_sf"/>
</dbReference>
<feature type="signal peptide" evidence="7">
    <location>
        <begin position="1"/>
        <end position="27"/>
    </location>
</feature>
<dbReference type="PROSITE" id="PS50059">
    <property type="entry name" value="FKBP_PPIASE"/>
    <property type="match status" value="1"/>
</dbReference>
<organism evidence="9 10">
    <name type="scientific">Alloscardovia omnicolens</name>
    <dbReference type="NCBI Taxonomy" id="419015"/>
    <lineage>
        <taxon>Bacteria</taxon>
        <taxon>Bacillati</taxon>
        <taxon>Actinomycetota</taxon>
        <taxon>Actinomycetes</taxon>
        <taxon>Bifidobacteriales</taxon>
        <taxon>Bifidobacteriaceae</taxon>
        <taxon>Alloscardovia</taxon>
    </lineage>
</organism>
<dbReference type="RefSeq" id="WP_049187774.1">
    <property type="nucleotide sequence ID" value="NZ_CAUPEW010000001.1"/>
</dbReference>
<evidence type="ECO:0000313" key="9">
    <source>
        <dbReference type="EMBL" id="PKZ14557.1"/>
    </source>
</evidence>
<feature type="chain" id="PRO_5038356014" description="peptidylprolyl isomerase" evidence="7">
    <location>
        <begin position="28"/>
        <end position="325"/>
    </location>
</feature>
<sequence>MHIHKLSLIRRIAAVVSTLLFVGSVAACGSSSSSSSSNTGFTEMTGVTAKGKLGEKPTISFKTPFEVVNNSYQIVQKGDGDALKDGQKLCVQQIIFDPKTGKEVQSTWETGSDCTATLSSANMQPNFYKLFKSLKVNSTVVMGITSQSSSSTTSSSSSSKSKVTAYLMALTIASAKTIPSRAEGTKVENIDPSLPKITLAKNGAPSINASDLKNYKSDGQLKAQTLIEGTGATVTEKSTVTAQYTGWVLGGDAKKPFDSSWTRGSSATFNLQQVVKGWTQGLAGQKVGSQVLLIIPPDLGYGSTAQKNIPANSTLVFVVDILDAQ</sequence>
<comment type="caution">
    <text evidence="9">The sequence shown here is derived from an EMBL/GenBank/DDBJ whole genome shotgun (WGS) entry which is preliminary data.</text>
</comment>
<evidence type="ECO:0000256" key="5">
    <source>
        <dbReference type="ARBA" id="ARBA00023235"/>
    </source>
</evidence>
<dbReference type="PROSITE" id="PS51257">
    <property type="entry name" value="PROKAR_LIPOPROTEIN"/>
    <property type="match status" value="1"/>
</dbReference>
<evidence type="ECO:0000313" key="10">
    <source>
        <dbReference type="Proteomes" id="UP000242263"/>
    </source>
</evidence>
<dbReference type="PANTHER" id="PTHR43811:SF19">
    <property type="entry name" value="39 KDA FK506-BINDING NUCLEAR PROTEIN"/>
    <property type="match status" value="1"/>
</dbReference>
<evidence type="ECO:0000256" key="4">
    <source>
        <dbReference type="ARBA" id="ARBA00023110"/>
    </source>
</evidence>
<dbReference type="Pfam" id="PF00254">
    <property type="entry name" value="FKBP_C"/>
    <property type="match status" value="1"/>
</dbReference>
<dbReference type="Gene3D" id="3.10.50.40">
    <property type="match status" value="1"/>
</dbReference>
<feature type="domain" description="PPIase FKBP-type" evidence="8">
    <location>
        <begin position="237"/>
        <end position="325"/>
    </location>
</feature>
<dbReference type="AlphaFoldDB" id="A0A2I1M356"/>
<dbReference type="Proteomes" id="UP000242263">
    <property type="component" value="Unassembled WGS sequence"/>
</dbReference>
<evidence type="ECO:0000256" key="2">
    <source>
        <dbReference type="ARBA" id="ARBA00006577"/>
    </source>
</evidence>
<protein>
    <recommendedName>
        <fullName evidence="3 6">peptidylprolyl isomerase</fullName>
        <ecNumber evidence="3 6">5.2.1.8</ecNumber>
    </recommendedName>
</protein>
<reference evidence="9 10" key="1">
    <citation type="submission" date="2017-12" db="EMBL/GenBank/DDBJ databases">
        <title>Phylogenetic diversity of female urinary microbiome.</title>
        <authorList>
            <person name="Thomas-White K."/>
            <person name="Wolfe A.J."/>
        </authorList>
    </citation>
    <scope>NUCLEOTIDE SEQUENCE [LARGE SCALE GENOMIC DNA]</scope>
    <source>
        <strain evidence="9 10">UMB0064</strain>
    </source>
</reference>
<keyword evidence="4 6" id="KW-0697">Rotamase</keyword>
<evidence type="ECO:0000259" key="8">
    <source>
        <dbReference type="PROSITE" id="PS50059"/>
    </source>
</evidence>
<keyword evidence="5 6" id="KW-0413">Isomerase</keyword>
<dbReference type="PANTHER" id="PTHR43811">
    <property type="entry name" value="FKBP-TYPE PEPTIDYL-PROLYL CIS-TRANS ISOMERASE FKPA"/>
    <property type="match status" value="1"/>
</dbReference>
<keyword evidence="7" id="KW-0732">Signal</keyword>